<dbReference type="STRING" id="623744.A0A553Q0F2"/>
<sequence>MRCCQTLLHPPALLPLLRPSLRVQLELLNRSCLQAQKRGLLEEVSCLKLKLRDMENKESNGAERQHKAENTVEVLAGKEWHRAFLRQHAILPLSRVIAIHFIKTQPQAAPDGNTLELGMVPN</sequence>
<dbReference type="EMBL" id="SRMA01026478">
    <property type="protein sequence ID" value="TRY83403.1"/>
    <property type="molecule type" value="Genomic_DNA"/>
</dbReference>
<reference evidence="2 3" key="1">
    <citation type="journal article" date="2019" name="Sci. Data">
        <title>Hybrid genome assembly and annotation of Danionella translucida.</title>
        <authorList>
            <person name="Kadobianskyi M."/>
            <person name="Schulze L."/>
            <person name="Schuelke M."/>
            <person name="Judkewitz B."/>
        </authorList>
    </citation>
    <scope>NUCLEOTIDE SEQUENCE [LARGE SCALE GENOMIC DNA]</scope>
    <source>
        <strain evidence="2 3">Bolton</strain>
    </source>
</reference>
<comment type="caution">
    <text evidence="2">The sequence shown here is derived from an EMBL/GenBank/DDBJ whole genome shotgun (WGS) entry which is preliminary data.</text>
</comment>
<evidence type="ECO:0000259" key="1">
    <source>
        <dbReference type="Pfam" id="PF26022"/>
    </source>
</evidence>
<dbReference type="Pfam" id="PF26022">
    <property type="entry name" value="CC_Liprin_beta"/>
    <property type="match status" value="1"/>
</dbReference>
<name>A0A553Q0F2_9TELE</name>
<dbReference type="OrthoDB" id="6516566at2759"/>
<accession>A0A553Q0F2</accession>
<keyword evidence="3" id="KW-1185">Reference proteome</keyword>
<feature type="domain" description="Liprin-beta-1/2 coiled-coil" evidence="1">
    <location>
        <begin position="23"/>
        <end position="75"/>
    </location>
</feature>
<protein>
    <recommendedName>
        <fullName evidence="1">Liprin-beta-1/2 coiled-coil domain-containing protein</fullName>
    </recommendedName>
</protein>
<gene>
    <name evidence="2" type="ORF">DNTS_020278</name>
</gene>
<evidence type="ECO:0000313" key="3">
    <source>
        <dbReference type="Proteomes" id="UP000316079"/>
    </source>
</evidence>
<dbReference type="InterPro" id="IPR058914">
    <property type="entry name" value="LIPB1/2_CC"/>
</dbReference>
<proteinExistence type="predicted"/>
<dbReference type="Proteomes" id="UP000316079">
    <property type="component" value="Unassembled WGS sequence"/>
</dbReference>
<organism evidence="2 3">
    <name type="scientific">Danionella cerebrum</name>
    <dbReference type="NCBI Taxonomy" id="2873325"/>
    <lineage>
        <taxon>Eukaryota</taxon>
        <taxon>Metazoa</taxon>
        <taxon>Chordata</taxon>
        <taxon>Craniata</taxon>
        <taxon>Vertebrata</taxon>
        <taxon>Euteleostomi</taxon>
        <taxon>Actinopterygii</taxon>
        <taxon>Neopterygii</taxon>
        <taxon>Teleostei</taxon>
        <taxon>Ostariophysi</taxon>
        <taxon>Cypriniformes</taxon>
        <taxon>Danionidae</taxon>
        <taxon>Danioninae</taxon>
        <taxon>Danionella</taxon>
    </lineage>
</organism>
<dbReference type="AlphaFoldDB" id="A0A553Q0F2"/>
<evidence type="ECO:0000313" key="2">
    <source>
        <dbReference type="EMBL" id="TRY83403.1"/>
    </source>
</evidence>